<keyword evidence="2" id="KW-1003">Cell membrane</keyword>
<gene>
    <name evidence="8" type="ordered locus">FraEuI1c_7073</name>
</gene>
<reference evidence="8 9" key="1">
    <citation type="submission" date="2010-10" db="EMBL/GenBank/DDBJ databases">
        <title>Complete sequence of Frankia sp. EuI1c.</title>
        <authorList>
            <consortium name="US DOE Joint Genome Institute"/>
            <person name="Lucas S."/>
            <person name="Copeland A."/>
            <person name="Lapidus A."/>
            <person name="Cheng J.-F."/>
            <person name="Bruce D."/>
            <person name="Goodwin L."/>
            <person name="Pitluck S."/>
            <person name="Chertkov O."/>
            <person name="Detter J.C."/>
            <person name="Han C."/>
            <person name="Tapia R."/>
            <person name="Land M."/>
            <person name="Hauser L."/>
            <person name="Jeffries C."/>
            <person name="Kyrpides N."/>
            <person name="Ivanova N."/>
            <person name="Mikhailova N."/>
            <person name="Beauchemin N."/>
            <person name="Sen A."/>
            <person name="Sur S.A."/>
            <person name="Gtari M."/>
            <person name="Wall L."/>
            <person name="Tisa L."/>
            <person name="Woyke T."/>
        </authorList>
    </citation>
    <scope>NUCLEOTIDE SEQUENCE [LARGE SCALE GENOMIC DNA]</scope>
    <source>
        <strain evidence="9">DSM 45817 / CECT 9037 / EuI1c</strain>
    </source>
</reference>
<dbReference type="PANTHER" id="PTHR30287">
    <property type="entry name" value="MEMBRANE COMPONENT OF PREDICTED ABC SUPERFAMILY METABOLITE UPTAKE TRANSPORTER"/>
    <property type="match status" value="1"/>
</dbReference>
<sequence>MSGLTGLALRSLRHRLTASTATFLAVLLGTALIGSFATLVETALAGHGGGAARGDDRETLLIMGAVVGGWGTLIVLFSVASTVGLTATRRAGEIGLLRTIGATPRQARRLIVREALAVALAGALVGAVLAAGTGRALLALLRGRIVAATVTFQAGPVSLGAAAALVLLAAAVAAMVAARRATRAPAGATLRDSDAETSRMRWYRVVGAFLAIGYGVATSIVTITVTARSSDPYAAMSTSGSSAILVGIGFALLAPVLLRWLSLPFAWLLARGGAAGGYLAAYNTSRRAHRLSSVLAPVIVLTATAIGGLMLISIDGRTLPAGSKQTSDTINLLNNVVIGMISLFAALMVINSTAALLVDRRDELRRLWLLGATRRQIHRCVVAEAAIIAAVGILTGAVASLATIGPFAYARHEGFVPNAQLWVPPVAAAGIAALTLIAARATVRLGSGESTGALRQGAT</sequence>
<feature type="transmembrane region" description="Helical" evidence="6">
    <location>
        <begin position="158"/>
        <end position="181"/>
    </location>
</feature>
<keyword evidence="5 6" id="KW-0472">Membrane</keyword>
<organism evidence="8 9">
    <name type="scientific">Pseudofrankia inefficax (strain DSM 45817 / CECT 9037 / DDB 130130 / EuI1c)</name>
    <name type="common">Frankia inefficax</name>
    <dbReference type="NCBI Taxonomy" id="298654"/>
    <lineage>
        <taxon>Bacteria</taxon>
        <taxon>Bacillati</taxon>
        <taxon>Actinomycetota</taxon>
        <taxon>Actinomycetes</taxon>
        <taxon>Frankiales</taxon>
        <taxon>Frankiaceae</taxon>
        <taxon>Pseudofrankia</taxon>
    </lineage>
</organism>
<feature type="domain" description="ABC3 transporter permease C-terminal" evidence="7">
    <location>
        <begin position="336"/>
        <end position="439"/>
    </location>
</feature>
<evidence type="ECO:0000256" key="6">
    <source>
        <dbReference type="SAM" id="Phobius"/>
    </source>
</evidence>
<dbReference type="AlphaFoldDB" id="E3IXD8"/>
<evidence type="ECO:0000259" key="7">
    <source>
        <dbReference type="Pfam" id="PF02687"/>
    </source>
</evidence>
<evidence type="ECO:0000256" key="4">
    <source>
        <dbReference type="ARBA" id="ARBA00022989"/>
    </source>
</evidence>
<feature type="transmembrane region" description="Helical" evidence="6">
    <location>
        <begin position="60"/>
        <end position="80"/>
    </location>
</feature>
<name>E3IXD8_PSEI1</name>
<feature type="transmembrane region" description="Helical" evidence="6">
    <location>
        <begin position="380"/>
        <end position="409"/>
    </location>
</feature>
<keyword evidence="9" id="KW-1185">Reference proteome</keyword>
<feature type="transmembrane region" description="Helical" evidence="6">
    <location>
        <begin position="21"/>
        <end position="40"/>
    </location>
</feature>
<evidence type="ECO:0000313" key="9">
    <source>
        <dbReference type="Proteomes" id="UP000002484"/>
    </source>
</evidence>
<dbReference type="InParanoid" id="E3IXD8"/>
<evidence type="ECO:0000256" key="5">
    <source>
        <dbReference type="ARBA" id="ARBA00023136"/>
    </source>
</evidence>
<dbReference type="InterPro" id="IPR003838">
    <property type="entry name" value="ABC3_permease_C"/>
</dbReference>
<dbReference type="PANTHER" id="PTHR30287:SF2">
    <property type="entry name" value="BLL1001 PROTEIN"/>
    <property type="match status" value="1"/>
</dbReference>
<accession>E3IXD8</accession>
<keyword evidence="3 6" id="KW-0812">Transmembrane</keyword>
<dbReference type="eggNOG" id="COG0577">
    <property type="taxonomic scope" value="Bacteria"/>
</dbReference>
<feature type="transmembrane region" description="Helical" evidence="6">
    <location>
        <begin position="421"/>
        <end position="439"/>
    </location>
</feature>
<evidence type="ECO:0000256" key="3">
    <source>
        <dbReference type="ARBA" id="ARBA00022692"/>
    </source>
</evidence>
<dbReference type="OrthoDB" id="3223244at2"/>
<feature type="transmembrane region" description="Helical" evidence="6">
    <location>
        <begin position="115"/>
        <end position="138"/>
    </location>
</feature>
<feature type="transmembrane region" description="Helical" evidence="6">
    <location>
        <begin position="332"/>
        <end position="359"/>
    </location>
</feature>
<dbReference type="EMBL" id="CP002299">
    <property type="protein sequence ID" value="ADP85038.1"/>
    <property type="molecule type" value="Genomic_DNA"/>
</dbReference>
<evidence type="ECO:0000256" key="2">
    <source>
        <dbReference type="ARBA" id="ARBA00022475"/>
    </source>
</evidence>
<feature type="domain" description="ABC3 transporter permease C-terminal" evidence="7">
    <location>
        <begin position="71"/>
        <end position="185"/>
    </location>
</feature>
<dbReference type="HOGENOM" id="CLU_012341_3_0_11"/>
<proteinExistence type="predicted"/>
<dbReference type="RefSeq" id="WP_013428149.1">
    <property type="nucleotide sequence ID" value="NC_014666.1"/>
</dbReference>
<evidence type="ECO:0000256" key="1">
    <source>
        <dbReference type="ARBA" id="ARBA00004651"/>
    </source>
</evidence>
<dbReference type="Proteomes" id="UP000002484">
    <property type="component" value="Chromosome"/>
</dbReference>
<protein>
    <recommendedName>
        <fullName evidence="7">ABC3 transporter permease C-terminal domain-containing protein</fullName>
    </recommendedName>
</protein>
<keyword evidence="4 6" id="KW-1133">Transmembrane helix</keyword>
<feature type="transmembrane region" description="Helical" evidence="6">
    <location>
        <begin position="202"/>
        <end position="223"/>
    </location>
</feature>
<dbReference type="Pfam" id="PF02687">
    <property type="entry name" value="FtsX"/>
    <property type="match status" value="2"/>
</dbReference>
<evidence type="ECO:0000313" key="8">
    <source>
        <dbReference type="EMBL" id="ADP85038.1"/>
    </source>
</evidence>
<feature type="transmembrane region" description="Helical" evidence="6">
    <location>
        <begin position="243"/>
        <end position="270"/>
    </location>
</feature>
<dbReference type="STRING" id="298654.FraEuI1c_7073"/>
<dbReference type="GO" id="GO:0005886">
    <property type="term" value="C:plasma membrane"/>
    <property type="evidence" value="ECO:0007669"/>
    <property type="project" value="UniProtKB-SubCell"/>
</dbReference>
<dbReference type="InterPro" id="IPR038766">
    <property type="entry name" value="Membrane_comp_ABC_pdt"/>
</dbReference>
<comment type="subcellular location">
    <subcellularLocation>
        <location evidence="1">Cell membrane</location>
        <topology evidence="1">Multi-pass membrane protein</topology>
    </subcellularLocation>
</comment>
<dbReference type="KEGG" id="fri:FraEuI1c_7073"/>
<feature type="transmembrane region" description="Helical" evidence="6">
    <location>
        <begin position="291"/>
        <end position="312"/>
    </location>
</feature>